<dbReference type="PANTHER" id="PTHR23026:SF90">
    <property type="entry name" value="IODOTYROSINE DEIODINASE 1"/>
    <property type="match status" value="1"/>
</dbReference>
<reference evidence="5 6" key="1">
    <citation type="submission" date="2020-01" db="EMBL/GenBank/DDBJ databases">
        <title>Jiella pacifica sp. nov.</title>
        <authorList>
            <person name="Xue Z."/>
            <person name="Zhu S."/>
            <person name="Chen J."/>
            <person name="Yang J."/>
        </authorList>
    </citation>
    <scope>NUCLEOTIDE SEQUENCE [LARGE SCALE GENOMIC DNA]</scope>
    <source>
        <strain evidence="5 6">40Bstr34</strain>
    </source>
</reference>
<dbReference type="Proteomes" id="UP000469011">
    <property type="component" value="Unassembled WGS sequence"/>
</dbReference>
<evidence type="ECO:0000256" key="2">
    <source>
        <dbReference type="ARBA" id="ARBA00022643"/>
    </source>
</evidence>
<gene>
    <name evidence="5" type="primary">bluB</name>
    <name evidence="5" type="ORF">GTK09_05010</name>
</gene>
<dbReference type="SUPFAM" id="SSF55469">
    <property type="entry name" value="FMN-dependent nitroreductase-like"/>
    <property type="match status" value="1"/>
</dbReference>
<evidence type="ECO:0000313" key="6">
    <source>
        <dbReference type="Proteomes" id="UP000469011"/>
    </source>
</evidence>
<keyword evidence="3 5" id="KW-0560">Oxidoreductase</keyword>
<evidence type="ECO:0000256" key="1">
    <source>
        <dbReference type="ARBA" id="ARBA00022630"/>
    </source>
</evidence>
<evidence type="ECO:0000256" key="3">
    <source>
        <dbReference type="ARBA" id="ARBA00023002"/>
    </source>
</evidence>
<evidence type="ECO:0000313" key="5">
    <source>
        <dbReference type="EMBL" id="NDW03782.1"/>
    </source>
</evidence>
<dbReference type="InterPro" id="IPR050627">
    <property type="entry name" value="Nitroreductase/BluB"/>
</dbReference>
<dbReference type="GO" id="GO:0102919">
    <property type="term" value="F:5,6-dimethylbenzimidazole synthase activity"/>
    <property type="evidence" value="ECO:0007669"/>
    <property type="project" value="UniProtKB-EC"/>
</dbReference>
<dbReference type="InterPro" id="IPR012825">
    <property type="entry name" value="BluB"/>
</dbReference>
<dbReference type="NCBIfam" id="TIGR02476">
    <property type="entry name" value="BluB"/>
    <property type="match status" value="1"/>
</dbReference>
<dbReference type="InterPro" id="IPR000415">
    <property type="entry name" value="Nitroreductase-like"/>
</dbReference>
<evidence type="ECO:0000259" key="4">
    <source>
        <dbReference type="Pfam" id="PF00881"/>
    </source>
</evidence>
<feature type="domain" description="Nitroreductase" evidence="4">
    <location>
        <begin position="33"/>
        <end position="200"/>
    </location>
</feature>
<proteinExistence type="predicted"/>
<accession>A0A6N9SZK7</accession>
<dbReference type="AlphaFoldDB" id="A0A6N9SZK7"/>
<keyword evidence="6" id="KW-1185">Reference proteome</keyword>
<protein>
    <submittedName>
        <fullName evidence="5">5,6-dimethylbenzimidazole synthase</fullName>
        <ecNumber evidence="5">1.13.11.79</ecNumber>
    </submittedName>
</protein>
<keyword evidence="2" id="KW-0288">FMN</keyword>
<comment type="caution">
    <text evidence="5">The sequence shown here is derived from an EMBL/GenBank/DDBJ whole genome shotgun (WGS) entry which is preliminary data.</text>
</comment>
<sequence>MADRSSDVDLAEGELTAAGPFSEAERAAVYRAIETRRDVRGEFLPTEVPDAVLARLLEAAHHAPSVGLMQPWNFIILRDMKTRRAIRDIVMARNAEAAAMFDDDRAAAYQRLKLEGIVDAPLNICITCDRTRGGKVVLGRTHQRDTDLLSTACAVQNLFLAARAEGIGVGWVSIFEPDDLRPILQLPDPVVPVAYLCVGYVEALFRRPELEARRWSKRLALEDLVFEESWDRPWRFPEEG</sequence>
<dbReference type="CDD" id="cd02145">
    <property type="entry name" value="BluB"/>
    <property type="match status" value="1"/>
</dbReference>
<dbReference type="Gene3D" id="3.40.109.10">
    <property type="entry name" value="NADH Oxidase"/>
    <property type="match status" value="1"/>
</dbReference>
<keyword evidence="1" id="KW-0285">Flavoprotein</keyword>
<organism evidence="5 6">
    <name type="scientific">Jiella pacifica</name>
    <dbReference type="NCBI Taxonomy" id="2696469"/>
    <lineage>
        <taxon>Bacteria</taxon>
        <taxon>Pseudomonadati</taxon>
        <taxon>Pseudomonadota</taxon>
        <taxon>Alphaproteobacteria</taxon>
        <taxon>Hyphomicrobiales</taxon>
        <taxon>Aurantimonadaceae</taxon>
        <taxon>Jiella</taxon>
    </lineage>
</organism>
<dbReference type="InterPro" id="IPR029479">
    <property type="entry name" value="Nitroreductase"/>
</dbReference>
<dbReference type="Pfam" id="PF00881">
    <property type="entry name" value="Nitroreductase"/>
    <property type="match status" value="1"/>
</dbReference>
<dbReference type="PANTHER" id="PTHR23026">
    <property type="entry name" value="NADPH NITROREDUCTASE"/>
    <property type="match status" value="1"/>
</dbReference>
<dbReference type="EC" id="1.13.11.79" evidence="5"/>
<dbReference type="EMBL" id="JAAAMG010000003">
    <property type="protein sequence ID" value="NDW03782.1"/>
    <property type="molecule type" value="Genomic_DNA"/>
</dbReference>
<name>A0A6N9SZK7_9HYPH</name>